<dbReference type="GO" id="GO:0005737">
    <property type="term" value="C:cytoplasm"/>
    <property type="evidence" value="ECO:0000318"/>
    <property type="project" value="GO_Central"/>
</dbReference>
<evidence type="ECO:0000256" key="1">
    <source>
        <dbReference type="ARBA" id="ARBA00004230"/>
    </source>
</evidence>
<dbReference type="InterPro" id="IPR047844">
    <property type="entry name" value="ROP_DD"/>
</dbReference>
<keyword evidence="4" id="KW-0282">Flagellum</keyword>
<evidence type="ECO:0000256" key="5">
    <source>
        <dbReference type="ARBA" id="ARBA00023069"/>
    </source>
</evidence>
<dbReference type="eggNOG" id="ENOG502R2JI">
    <property type="taxonomic scope" value="Eukaryota"/>
</dbReference>
<sequence>TEMPLSGKQVIIPPELPDILKQFTKAAIRTQPADLLEWSSIYFTALANGQPLPVRARSDQNAAASQMDLTPELLKALHTEFGERETVHQEEVELKWNEFGLPVDLLKHIIVVGHFDEELEWMKFLALGCSYLGGTIKNAMIHACYILNSDPNSTPPDACVPYDMFKFLYTYLADVDREVSQDQVNQVLKHLETQVVSSEGVVKVSDFMNNRKLRLG</sequence>
<dbReference type="PANTHER" id="PTHR14952:SF12">
    <property type="entry name" value="ROPPORIN-1B"/>
    <property type="match status" value="1"/>
</dbReference>
<dbReference type="Ensembl" id="ENSLOCT00000006641.1">
    <property type="protein sequence ID" value="ENSLOCP00000006633.1"/>
    <property type="gene ID" value="ENSLOCG00000005497.1"/>
</dbReference>
<protein>
    <submittedName>
        <fullName evidence="9">Rhophilin associated tail protein 1</fullName>
    </submittedName>
</protein>
<dbReference type="GO" id="GO:0048240">
    <property type="term" value="P:sperm capacitation"/>
    <property type="evidence" value="ECO:0000318"/>
    <property type="project" value="GO_Central"/>
</dbReference>
<evidence type="ECO:0000256" key="3">
    <source>
        <dbReference type="ARBA" id="ARBA00022843"/>
    </source>
</evidence>
<dbReference type="PANTHER" id="PTHR14952">
    <property type="entry name" value="ROPPORIN-1-LIKE PROTEIN"/>
    <property type="match status" value="1"/>
</dbReference>
<dbReference type="GeneTree" id="ENSGT00390000012731"/>
<dbReference type="InParanoid" id="W5ME24"/>
<evidence type="ECO:0000256" key="8">
    <source>
        <dbReference type="ARBA" id="ARBA00037541"/>
    </source>
</evidence>
<dbReference type="GO" id="GO:0031514">
    <property type="term" value="C:motile cilium"/>
    <property type="evidence" value="ECO:0000318"/>
    <property type="project" value="GO_Central"/>
</dbReference>
<dbReference type="EMBL" id="AHAT01028894">
    <property type="status" value="NOT_ANNOTATED_CDS"/>
    <property type="molecule type" value="Genomic_DNA"/>
</dbReference>
<evidence type="ECO:0000256" key="4">
    <source>
        <dbReference type="ARBA" id="ARBA00022846"/>
    </source>
</evidence>
<dbReference type="HOGENOM" id="CLU_069829_1_0_1"/>
<dbReference type="Gene3D" id="1.20.890.10">
    <property type="entry name" value="cAMP-dependent protein kinase regulatory subunit, dimerization-anchoring domain"/>
    <property type="match status" value="1"/>
</dbReference>
<comment type="function">
    <text evidence="8">Important for male fertility. With ROPN1L, involved in fibrous sheath integrity and sperm motility, plays a role in PKA-dependent signaling processes required for spermatozoa capacitation.</text>
</comment>
<dbReference type="SUPFAM" id="SSF47391">
    <property type="entry name" value="Dimerization-anchoring domain of cAMP-dependent PK regulatory subunit"/>
    <property type="match status" value="1"/>
</dbReference>
<organism evidence="9 10">
    <name type="scientific">Lepisosteus oculatus</name>
    <name type="common">Spotted gar</name>
    <dbReference type="NCBI Taxonomy" id="7918"/>
    <lineage>
        <taxon>Eukaryota</taxon>
        <taxon>Metazoa</taxon>
        <taxon>Chordata</taxon>
        <taxon>Craniata</taxon>
        <taxon>Vertebrata</taxon>
        <taxon>Euteleostomi</taxon>
        <taxon>Actinopterygii</taxon>
        <taxon>Neopterygii</taxon>
        <taxon>Holostei</taxon>
        <taxon>Semionotiformes</taxon>
        <taxon>Lepisosteidae</taxon>
        <taxon>Lepisosteus</taxon>
    </lineage>
</organism>
<dbReference type="Bgee" id="ENSLOCG00000005497">
    <property type="expression patterns" value="Expressed in testis and 6 other cell types or tissues"/>
</dbReference>
<dbReference type="Proteomes" id="UP000018468">
    <property type="component" value="Linkage group LG12"/>
</dbReference>
<evidence type="ECO:0000313" key="10">
    <source>
        <dbReference type="Proteomes" id="UP000018468"/>
    </source>
</evidence>
<accession>W5ME24</accession>
<dbReference type="CDD" id="cd23019">
    <property type="entry name" value="DD_ROP"/>
    <property type="match status" value="1"/>
</dbReference>
<keyword evidence="5" id="KW-0969">Cilium</keyword>
<keyword evidence="6" id="KW-0966">Cell projection</keyword>
<name>W5ME24_LEPOC</name>
<evidence type="ECO:0000256" key="7">
    <source>
        <dbReference type="ARBA" id="ARBA00035651"/>
    </source>
</evidence>
<reference evidence="9" key="2">
    <citation type="submission" date="2025-08" db="UniProtKB">
        <authorList>
            <consortium name="Ensembl"/>
        </authorList>
    </citation>
    <scope>IDENTIFICATION</scope>
</reference>
<evidence type="ECO:0000256" key="2">
    <source>
        <dbReference type="ARBA" id="ARBA00022553"/>
    </source>
</evidence>
<keyword evidence="10" id="KW-1185">Reference proteome</keyword>
<evidence type="ECO:0000256" key="6">
    <source>
        <dbReference type="ARBA" id="ARBA00023273"/>
    </source>
</evidence>
<evidence type="ECO:0000313" key="9">
    <source>
        <dbReference type="Ensembl" id="ENSLOCP00000006633.1"/>
    </source>
</evidence>
<comment type="similarity">
    <text evidence="7">Belongs to the ropporin family.</text>
</comment>
<reference evidence="10" key="1">
    <citation type="submission" date="2011-12" db="EMBL/GenBank/DDBJ databases">
        <title>The Draft Genome of Lepisosteus oculatus.</title>
        <authorList>
            <consortium name="The Broad Institute Genome Assembly &amp; Analysis Group"/>
            <consortium name="Computational R&amp;D Group"/>
            <consortium name="and Sequencing Platform"/>
            <person name="Di Palma F."/>
            <person name="Alfoldi J."/>
            <person name="Johnson J."/>
            <person name="Berlin A."/>
            <person name="Gnerre S."/>
            <person name="Jaffe D."/>
            <person name="MacCallum I."/>
            <person name="Young S."/>
            <person name="Walker B.J."/>
            <person name="Lander E.S."/>
            <person name="Lindblad-Toh K."/>
        </authorList>
    </citation>
    <scope>NUCLEOTIDE SEQUENCE [LARGE SCALE GENOMIC DNA]</scope>
</reference>
<dbReference type="FunFam" id="1.20.890.10:FF:000004">
    <property type="entry name" value="ropporin-1-like protein isoform X2"/>
    <property type="match status" value="1"/>
</dbReference>
<keyword evidence="2" id="KW-0597">Phosphoprotein</keyword>
<proteinExistence type="inferred from homology"/>
<dbReference type="AlphaFoldDB" id="W5ME24"/>
<comment type="subcellular location">
    <subcellularLocation>
        <location evidence="1">Cell projection</location>
        <location evidence="1">Cilium</location>
        <location evidence="1">Flagellum</location>
    </subcellularLocation>
</comment>
<reference evidence="9" key="3">
    <citation type="submission" date="2025-09" db="UniProtKB">
        <authorList>
            <consortium name="Ensembl"/>
        </authorList>
    </citation>
    <scope>IDENTIFICATION</scope>
</reference>
<keyword evidence="3" id="KW-0832">Ubl conjugation</keyword>
<dbReference type="OMA" id="AMAHACY"/>